<proteinExistence type="predicted"/>
<dbReference type="GeneID" id="70236942"/>
<evidence type="ECO:0000313" key="2">
    <source>
        <dbReference type="Proteomes" id="UP000769157"/>
    </source>
</evidence>
<dbReference type="OrthoDB" id="10624310at2759"/>
<sequence>MPRDPKEPFHDVNAPGFKVYIYTLENLLVRLLRERIRWSDLLDRKTGKPVSNVHTGSQIFVLDQSCNKTCSKCISSPVSVGDFRSLQGVDRILLDGISTIVLLNDQSRVGTLGENNGSCSLGVCLGGISNLLGDCNQVLGVQSVGFSVGCSFGFVTDDVINVRKDLEQWLFEELRNERSREVEQQRLVFFSSVFTEQLDGLWGNSQVEASDVEKLCVFHMLPVFRFFQVGRFEVVGGSQVGDQGSVRAVDQGSALTGGD</sequence>
<dbReference type="EMBL" id="JAEUBE010000366">
    <property type="protein sequence ID" value="KAH3663577.1"/>
    <property type="molecule type" value="Genomic_DNA"/>
</dbReference>
<reference evidence="1" key="1">
    <citation type="journal article" date="2021" name="Open Biol.">
        <title>Shared evolutionary footprints suggest mitochondrial oxidative damage underlies multiple complex I losses in fungi.</title>
        <authorList>
            <person name="Schikora-Tamarit M.A."/>
            <person name="Marcet-Houben M."/>
            <person name="Nosek J."/>
            <person name="Gabaldon T."/>
        </authorList>
    </citation>
    <scope>NUCLEOTIDE SEQUENCE</scope>
    <source>
        <strain evidence="1">CBS6075</strain>
    </source>
</reference>
<comment type="caution">
    <text evidence="1">The sequence shown here is derived from an EMBL/GenBank/DDBJ whole genome shotgun (WGS) entry which is preliminary data.</text>
</comment>
<keyword evidence="2" id="KW-1185">Reference proteome</keyword>
<organism evidence="1 2">
    <name type="scientific">Ogataea philodendri</name>
    <dbReference type="NCBI Taxonomy" id="1378263"/>
    <lineage>
        <taxon>Eukaryota</taxon>
        <taxon>Fungi</taxon>
        <taxon>Dikarya</taxon>
        <taxon>Ascomycota</taxon>
        <taxon>Saccharomycotina</taxon>
        <taxon>Pichiomycetes</taxon>
        <taxon>Pichiales</taxon>
        <taxon>Pichiaceae</taxon>
        <taxon>Ogataea</taxon>
    </lineage>
</organism>
<evidence type="ECO:0000313" key="1">
    <source>
        <dbReference type="EMBL" id="KAH3663577.1"/>
    </source>
</evidence>
<dbReference type="AlphaFoldDB" id="A0A9P8P1R9"/>
<dbReference type="RefSeq" id="XP_046059913.1">
    <property type="nucleotide sequence ID" value="XM_046206114.1"/>
</dbReference>
<name>A0A9P8P1R9_9ASCO</name>
<gene>
    <name evidence="1" type="ORF">OGAPHI_004978</name>
</gene>
<reference evidence="1" key="2">
    <citation type="submission" date="2021-01" db="EMBL/GenBank/DDBJ databases">
        <authorList>
            <person name="Schikora-Tamarit M.A."/>
        </authorList>
    </citation>
    <scope>NUCLEOTIDE SEQUENCE</scope>
    <source>
        <strain evidence="1">CBS6075</strain>
    </source>
</reference>
<accession>A0A9P8P1R9</accession>
<protein>
    <submittedName>
        <fullName evidence="1">Uncharacterized protein</fullName>
    </submittedName>
</protein>
<dbReference type="Proteomes" id="UP000769157">
    <property type="component" value="Unassembled WGS sequence"/>
</dbReference>